<accession>A0A915KM18</accession>
<evidence type="ECO:0000256" key="1">
    <source>
        <dbReference type="SAM" id="MobiDB-lite"/>
    </source>
</evidence>
<reference evidence="3" key="1">
    <citation type="submission" date="2022-11" db="UniProtKB">
        <authorList>
            <consortium name="WormBaseParasite"/>
        </authorList>
    </citation>
    <scope>IDENTIFICATION</scope>
</reference>
<proteinExistence type="predicted"/>
<sequence length="87" mass="9189">MIGSQVMEVTPEKVDIDQPLPTATQVTSVDKVGSSAKKCGRLSREHSISAEKASNQITSDAMPAKTQKLIDNLDASGNSKTTTPVSM</sequence>
<dbReference type="WBParaSite" id="nRc.2.0.1.t39473-RA">
    <property type="protein sequence ID" value="nRc.2.0.1.t39473-RA"/>
    <property type="gene ID" value="nRc.2.0.1.g39473"/>
</dbReference>
<feature type="region of interest" description="Disordered" evidence="1">
    <location>
        <begin position="38"/>
        <end position="62"/>
    </location>
</feature>
<name>A0A915KM18_ROMCU</name>
<protein>
    <submittedName>
        <fullName evidence="3">Uncharacterized protein</fullName>
    </submittedName>
</protein>
<evidence type="ECO:0000313" key="3">
    <source>
        <dbReference type="WBParaSite" id="nRc.2.0.1.t39473-RA"/>
    </source>
</evidence>
<dbReference type="AlphaFoldDB" id="A0A915KM18"/>
<organism evidence="2 3">
    <name type="scientific">Romanomermis culicivorax</name>
    <name type="common">Nematode worm</name>
    <dbReference type="NCBI Taxonomy" id="13658"/>
    <lineage>
        <taxon>Eukaryota</taxon>
        <taxon>Metazoa</taxon>
        <taxon>Ecdysozoa</taxon>
        <taxon>Nematoda</taxon>
        <taxon>Enoplea</taxon>
        <taxon>Dorylaimia</taxon>
        <taxon>Mermithida</taxon>
        <taxon>Mermithoidea</taxon>
        <taxon>Mermithidae</taxon>
        <taxon>Romanomermis</taxon>
    </lineage>
</organism>
<keyword evidence="2" id="KW-1185">Reference proteome</keyword>
<evidence type="ECO:0000313" key="2">
    <source>
        <dbReference type="Proteomes" id="UP000887565"/>
    </source>
</evidence>
<dbReference type="Proteomes" id="UP000887565">
    <property type="component" value="Unplaced"/>
</dbReference>